<dbReference type="PANTHER" id="PTHR33734:SF22">
    <property type="entry name" value="MEMBRANE-BOUND LYTIC MUREIN TRANSGLYCOSYLASE D"/>
    <property type="match status" value="1"/>
</dbReference>
<feature type="domain" description="LysM" evidence="2">
    <location>
        <begin position="110"/>
        <end position="154"/>
    </location>
</feature>
<evidence type="ECO:0000313" key="3">
    <source>
        <dbReference type="EMBL" id="GAA1210152.1"/>
    </source>
</evidence>
<feature type="region of interest" description="Disordered" evidence="1">
    <location>
        <begin position="70"/>
        <end position="94"/>
    </location>
</feature>
<keyword evidence="4" id="KW-1185">Reference proteome</keyword>
<sequence length="495" mass="51293">MTHFTMNDTDSVAHTVFAGLVPAAVDNGERARRLAQQRARAGRNLMNTVPVILVGSLAAATFNLTGPVEPVNAKTPNDPHLSTERANKPTAATTASVSEAAATVISPAPASYTVAEGDTVSDIASRYGLSTASVLALNGLSWSSMIFPGQKLTLTKGATEPLPSVSHTKTTNGQYTIVAGDTISGIANKFGISTISVMSANGLGWSSIIYPGQTIVIPGNLSAPAEDTQEYDFTTDNNDGDTADADAGTTDNADESTTESADSTEVEPESADAVVEPEEVAPAPAPEVSTPAPAPAPISGSSYLVVSGDTISAIAKRFGLSTQALLEANGLSQSSVIYIGDKLTIPSSTSAPASSGGSVTYLTAEMRTNAQVIIQVGRDLGVSDYGITIALATAMQESSLRNLSWGDRDSVGLFQQRPSSGWGTVAQLTTPSHAARLFYGGSSNPNKGITRGLLDISGWKNMTLTRAAQAVQISAYPDAYAKWETSARSWLQELG</sequence>
<name>A0ABN1VGF7_9MICO</name>
<dbReference type="Pfam" id="PF01476">
    <property type="entry name" value="LysM"/>
    <property type="match status" value="3"/>
</dbReference>
<protein>
    <recommendedName>
        <fullName evidence="2">LysM domain-containing protein</fullName>
    </recommendedName>
</protein>
<feature type="domain" description="LysM" evidence="2">
    <location>
        <begin position="173"/>
        <end position="217"/>
    </location>
</feature>
<comment type="caution">
    <text evidence="3">The sequence shown here is derived from an EMBL/GenBank/DDBJ whole genome shotgun (WGS) entry which is preliminary data.</text>
</comment>
<dbReference type="RefSeq" id="WP_343923137.1">
    <property type="nucleotide sequence ID" value="NZ_BAAAKW010000016.1"/>
</dbReference>
<reference evidence="3 4" key="1">
    <citation type="journal article" date="2019" name="Int. J. Syst. Evol. Microbiol.">
        <title>The Global Catalogue of Microorganisms (GCM) 10K type strain sequencing project: providing services to taxonomists for standard genome sequencing and annotation.</title>
        <authorList>
            <consortium name="The Broad Institute Genomics Platform"/>
            <consortium name="The Broad Institute Genome Sequencing Center for Infectious Disease"/>
            <person name="Wu L."/>
            <person name="Ma J."/>
        </authorList>
    </citation>
    <scope>NUCLEOTIDE SEQUENCE [LARGE SCALE GENOMIC DNA]</scope>
    <source>
        <strain evidence="3 4">JCM 12762</strain>
    </source>
</reference>
<evidence type="ECO:0000259" key="2">
    <source>
        <dbReference type="PROSITE" id="PS51782"/>
    </source>
</evidence>
<evidence type="ECO:0000256" key="1">
    <source>
        <dbReference type="SAM" id="MobiDB-lite"/>
    </source>
</evidence>
<proteinExistence type="predicted"/>
<dbReference type="SMART" id="SM00257">
    <property type="entry name" value="LysM"/>
    <property type="match status" value="3"/>
</dbReference>
<organism evidence="3 4">
    <name type="scientific">Rhodoglobus aureus</name>
    <dbReference type="NCBI Taxonomy" id="191497"/>
    <lineage>
        <taxon>Bacteria</taxon>
        <taxon>Bacillati</taxon>
        <taxon>Actinomycetota</taxon>
        <taxon>Actinomycetes</taxon>
        <taxon>Micrococcales</taxon>
        <taxon>Microbacteriaceae</taxon>
        <taxon>Rhodoglobus</taxon>
    </lineage>
</organism>
<dbReference type="PANTHER" id="PTHR33734">
    <property type="entry name" value="LYSM DOMAIN-CONTAINING GPI-ANCHORED PROTEIN 2"/>
    <property type="match status" value="1"/>
</dbReference>
<accession>A0ABN1VGF7</accession>
<dbReference type="Gene3D" id="3.10.350.10">
    <property type="entry name" value="LysM domain"/>
    <property type="match status" value="3"/>
</dbReference>
<dbReference type="EMBL" id="BAAAKW010000016">
    <property type="protein sequence ID" value="GAA1210152.1"/>
    <property type="molecule type" value="Genomic_DNA"/>
</dbReference>
<gene>
    <name evidence="3" type="ORF">GCM10009655_06590</name>
</gene>
<feature type="domain" description="LysM" evidence="2">
    <location>
        <begin position="301"/>
        <end position="345"/>
    </location>
</feature>
<dbReference type="Proteomes" id="UP001500943">
    <property type="component" value="Unassembled WGS sequence"/>
</dbReference>
<dbReference type="InterPro" id="IPR036779">
    <property type="entry name" value="LysM_dom_sf"/>
</dbReference>
<dbReference type="SUPFAM" id="SSF54106">
    <property type="entry name" value="LysM domain"/>
    <property type="match status" value="3"/>
</dbReference>
<dbReference type="InterPro" id="IPR018392">
    <property type="entry name" value="LysM"/>
</dbReference>
<dbReference type="CDD" id="cd00118">
    <property type="entry name" value="LysM"/>
    <property type="match status" value="3"/>
</dbReference>
<feature type="compositionally biased region" description="Acidic residues" evidence="1">
    <location>
        <begin position="252"/>
        <end position="279"/>
    </location>
</feature>
<evidence type="ECO:0000313" key="4">
    <source>
        <dbReference type="Proteomes" id="UP001500943"/>
    </source>
</evidence>
<dbReference type="PROSITE" id="PS51782">
    <property type="entry name" value="LYSM"/>
    <property type="match status" value="3"/>
</dbReference>
<feature type="compositionally biased region" description="Low complexity" evidence="1">
    <location>
        <begin position="280"/>
        <end position="291"/>
    </location>
</feature>
<feature type="region of interest" description="Disordered" evidence="1">
    <location>
        <begin position="230"/>
        <end position="294"/>
    </location>
</feature>